<name>A0A0E9V6X3_ANGAN</name>
<protein>
    <submittedName>
        <fullName evidence="1">Uncharacterized protein</fullName>
    </submittedName>
</protein>
<reference evidence="1" key="2">
    <citation type="journal article" date="2015" name="Fish Shellfish Immunol.">
        <title>Early steps in the European eel (Anguilla anguilla)-Vibrio vulnificus interaction in the gills: Role of the RtxA13 toxin.</title>
        <authorList>
            <person name="Callol A."/>
            <person name="Pajuelo D."/>
            <person name="Ebbesson L."/>
            <person name="Teles M."/>
            <person name="MacKenzie S."/>
            <person name="Amaro C."/>
        </authorList>
    </citation>
    <scope>NUCLEOTIDE SEQUENCE</scope>
</reference>
<evidence type="ECO:0000313" key="1">
    <source>
        <dbReference type="EMBL" id="JAH73726.1"/>
    </source>
</evidence>
<organism evidence="1">
    <name type="scientific">Anguilla anguilla</name>
    <name type="common">European freshwater eel</name>
    <name type="synonym">Muraena anguilla</name>
    <dbReference type="NCBI Taxonomy" id="7936"/>
    <lineage>
        <taxon>Eukaryota</taxon>
        <taxon>Metazoa</taxon>
        <taxon>Chordata</taxon>
        <taxon>Craniata</taxon>
        <taxon>Vertebrata</taxon>
        <taxon>Euteleostomi</taxon>
        <taxon>Actinopterygii</taxon>
        <taxon>Neopterygii</taxon>
        <taxon>Teleostei</taxon>
        <taxon>Anguilliformes</taxon>
        <taxon>Anguillidae</taxon>
        <taxon>Anguilla</taxon>
    </lineage>
</organism>
<proteinExistence type="predicted"/>
<dbReference type="AlphaFoldDB" id="A0A0E9V6X3"/>
<reference evidence="1" key="1">
    <citation type="submission" date="2014-11" db="EMBL/GenBank/DDBJ databases">
        <authorList>
            <person name="Amaro Gonzalez C."/>
        </authorList>
    </citation>
    <scope>NUCLEOTIDE SEQUENCE</scope>
</reference>
<dbReference type="EMBL" id="GBXM01034851">
    <property type="protein sequence ID" value="JAH73726.1"/>
    <property type="molecule type" value="Transcribed_RNA"/>
</dbReference>
<accession>A0A0E9V6X3</accession>
<sequence>MRDSVENVYGTNLVNQAAGLIPRWVTAIVPPP</sequence>